<evidence type="ECO:0000256" key="1">
    <source>
        <dbReference type="SAM" id="Phobius"/>
    </source>
</evidence>
<protein>
    <submittedName>
        <fullName evidence="2">Uncharacterized protein</fullName>
    </submittedName>
</protein>
<accession>A0A5A8DUA0</accession>
<organism evidence="2 3">
    <name type="scientific">Cafeteria roenbergensis</name>
    <name type="common">Marine flagellate</name>
    <dbReference type="NCBI Taxonomy" id="33653"/>
    <lineage>
        <taxon>Eukaryota</taxon>
        <taxon>Sar</taxon>
        <taxon>Stramenopiles</taxon>
        <taxon>Bigyra</taxon>
        <taxon>Opalozoa</taxon>
        <taxon>Bicosoecida</taxon>
        <taxon>Cafeteriaceae</taxon>
        <taxon>Cafeteria</taxon>
    </lineage>
</organism>
<name>A0A5A8DUA0_CAFRO</name>
<keyword evidence="1" id="KW-0472">Membrane</keyword>
<evidence type="ECO:0000313" key="3">
    <source>
        <dbReference type="Proteomes" id="UP000324907"/>
    </source>
</evidence>
<keyword evidence="1" id="KW-1133">Transmembrane helix</keyword>
<feature type="transmembrane region" description="Helical" evidence="1">
    <location>
        <begin position="224"/>
        <end position="243"/>
    </location>
</feature>
<feature type="transmembrane region" description="Helical" evidence="1">
    <location>
        <begin position="73"/>
        <end position="95"/>
    </location>
</feature>
<dbReference type="AlphaFoldDB" id="A0A5A8DUA0"/>
<feature type="transmembrane region" description="Helical" evidence="1">
    <location>
        <begin position="45"/>
        <end position="66"/>
    </location>
</feature>
<keyword evidence="1" id="KW-0812">Transmembrane</keyword>
<proteinExistence type="predicted"/>
<sequence length="378" mass="39067">MLDAQGVVSAARLVLESEECDPERVSFEPQASAIWAWLTPAWCRWVWLAPLIVYLVTDIAVFSVFIPSTAAHVIAVPGVAPVTLAVLTAVMTPLAATSLRNTTCLQLALLVARHLALAGMLVAAVGAFPTSPAMLAPGALDVRCAEAQRHQPAPGPLPPGEGRLPPHSDTTVNCTVLDTWSLAGLPLIVSSSTYALINQQYVPAIFAPVALQQRAAVGDAASRSVYLVAAYLLALAWTGVLAFDGRAPASALAAVSLPAGAAGKPGPGPIDPLYSLTFSFVEPGWLASALMLAPAVALLSTYPLVAITLRDAYMAGWGLLCATRASSVAGDAPARLAELDAVTAEAAIRWAADTVDPAPWLVLAMGVAVLAMTTAVML</sequence>
<feature type="transmembrane region" description="Helical" evidence="1">
    <location>
        <begin position="107"/>
        <end position="128"/>
    </location>
</feature>
<evidence type="ECO:0000313" key="2">
    <source>
        <dbReference type="EMBL" id="KAA0168197.1"/>
    </source>
</evidence>
<reference evidence="2 3" key="1">
    <citation type="submission" date="2019-07" db="EMBL/GenBank/DDBJ databases">
        <title>Genomes of Cafeteria roenbergensis.</title>
        <authorList>
            <person name="Fischer M.G."/>
            <person name="Hackl T."/>
            <person name="Roman M."/>
        </authorList>
    </citation>
    <scope>NUCLEOTIDE SEQUENCE [LARGE SCALE GENOMIC DNA]</scope>
    <source>
        <strain evidence="2 3">RCC970-E3</strain>
    </source>
</reference>
<comment type="caution">
    <text evidence="2">The sequence shown here is derived from an EMBL/GenBank/DDBJ whole genome shotgun (WGS) entry which is preliminary data.</text>
</comment>
<feature type="transmembrane region" description="Helical" evidence="1">
    <location>
        <begin position="358"/>
        <end position="377"/>
    </location>
</feature>
<dbReference type="EMBL" id="VLTL01000030">
    <property type="protein sequence ID" value="KAA0168197.1"/>
    <property type="molecule type" value="Genomic_DNA"/>
</dbReference>
<feature type="transmembrane region" description="Helical" evidence="1">
    <location>
        <begin position="285"/>
        <end position="305"/>
    </location>
</feature>
<gene>
    <name evidence="2" type="ORF">FNF28_02615</name>
</gene>
<dbReference type="Proteomes" id="UP000324907">
    <property type="component" value="Unassembled WGS sequence"/>
</dbReference>